<keyword evidence="1" id="KW-0812">Transmembrane</keyword>
<keyword evidence="3" id="KW-1185">Reference proteome</keyword>
<protein>
    <submittedName>
        <fullName evidence="2">Uncharacterized protein</fullName>
    </submittedName>
</protein>
<gene>
    <name evidence="2" type="ORF">H1011_03150</name>
</gene>
<dbReference type="AlphaFoldDB" id="A0A832X5G6"/>
<keyword evidence="1" id="KW-1133">Transmembrane helix</keyword>
<evidence type="ECO:0000313" key="2">
    <source>
        <dbReference type="EMBL" id="HIJ99794.1"/>
    </source>
</evidence>
<keyword evidence="1" id="KW-0472">Membrane</keyword>
<name>A0A832X5G6_9ARCH</name>
<evidence type="ECO:0000313" key="3">
    <source>
        <dbReference type="Proteomes" id="UP000604391"/>
    </source>
</evidence>
<evidence type="ECO:0000256" key="1">
    <source>
        <dbReference type="SAM" id="Phobius"/>
    </source>
</evidence>
<comment type="caution">
    <text evidence="2">The sequence shown here is derived from an EMBL/GenBank/DDBJ whole genome shotgun (WGS) entry which is preliminary data.</text>
</comment>
<dbReference type="Proteomes" id="UP000604391">
    <property type="component" value="Unassembled WGS sequence"/>
</dbReference>
<reference evidence="2 3" key="1">
    <citation type="journal article" name="Nat. Commun.">
        <title>Undinarchaeota illuminate DPANN phylogeny and the impact of gene transfer on archaeal evolution.</title>
        <authorList>
            <person name="Dombrowski N."/>
            <person name="Williams T.A."/>
            <person name="Sun J."/>
            <person name="Woodcroft B.J."/>
            <person name="Lee J.H."/>
            <person name="Minh B.Q."/>
            <person name="Rinke C."/>
            <person name="Spang A."/>
        </authorList>
    </citation>
    <scope>NUCLEOTIDE SEQUENCE [LARGE SCALE GENOMIC DNA]</scope>
    <source>
        <strain evidence="2">MAG_bin17</strain>
    </source>
</reference>
<accession>A0A832X5G6</accession>
<organism evidence="2 3">
    <name type="scientific">Candidatus Undinarchaeum marinum</name>
    <dbReference type="NCBI Taxonomy" id="2756141"/>
    <lineage>
        <taxon>Archaea</taxon>
        <taxon>Candidatus Undinarchaeota</taxon>
        <taxon>Candidatus Undinarchaeia</taxon>
        <taxon>Candidatus Undinarchaeales</taxon>
        <taxon>Candidatus Undinarchaeaceae</taxon>
        <taxon>Candidatus Undinarchaeum</taxon>
    </lineage>
</organism>
<sequence>MKETISIRSFSVLLIAVVFISVIGTTLVLQSLGFLSLPTSVDSGSATVSVTVVSPDSVVGIETTGEVKVDIITEEST</sequence>
<dbReference type="EMBL" id="DVAD01000015">
    <property type="protein sequence ID" value="HIJ99794.1"/>
    <property type="molecule type" value="Genomic_DNA"/>
</dbReference>
<feature type="transmembrane region" description="Helical" evidence="1">
    <location>
        <begin position="12"/>
        <end position="35"/>
    </location>
</feature>
<proteinExistence type="predicted"/>